<gene>
    <name evidence="2" type="ORF">I215_02813</name>
</gene>
<keyword evidence="1" id="KW-0472">Membrane</keyword>
<keyword evidence="1" id="KW-0812">Transmembrane</keyword>
<evidence type="ECO:0000256" key="1">
    <source>
        <dbReference type="SAM" id="Phobius"/>
    </source>
</evidence>
<evidence type="ECO:0000313" key="3">
    <source>
        <dbReference type="Proteomes" id="UP000007364"/>
    </source>
</evidence>
<organism evidence="2 3">
    <name type="scientific">Galbibacter marinus</name>
    <dbReference type="NCBI Taxonomy" id="555500"/>
    <lineage>
        <taxon>Bacteria</taxon>
        <taxon>Pseudomonadati</taxon>
        <taxon>Bacteroidota</taxon>
        <taxon>Flavobacteriia</taxon>
        <taxon>Flavobacteriales</taxon>
        <taxon>Flavobacteriaceae</taxon>
        <taxon>Galbibacter</taxon>
    </lineage>
</organism>
<sequence>MEKNHKSRNLVKGVTFLFGVITILGLMGYLIFSMFTANNSPPNLTVSTFYDSQHKVHKVVVKNAGDTTAEEVITRWQIIGEGRVIDTITITMRYLPAKSQKSATVCVPKNESLQVNIQIISINYQTP</sequence>
<comment type="caution">
    <text evidence="2">The sequence shown here is derived from an EMBL/GenBank/DDBJ whole genome shotgun (WGS) entry which is preliminary data.</text>
</comment>
<dbReference type="EMBL" id="AMSG01000002">
    <property type="protein sequence ID" value="EKF56419.1"/>
    <property type="molecule type" value="Genomic_DNA"/>
</dbReference>
<proteinExistence type="predicted"/>
<name>K2PYA6_9FLAO</name>
<dbReference type="Proteomes" id="UP000007364">
    <property type="component" value="Unassembled WGS sequence"/>
</dbReference>
<dbReference type="STRING" id="555500.I215_02813"/>
<accession>K2PYA6</accession>
<feature type="transmembrane region" description="Helical" evidence="1">
    <location>
        <begin position="12"/>
        <end position="32"/>
    </location>
</feature>
<keyword evidence="1" id="KW-1133">Transmembrane helix</keyword>
<reference evidence="2 3" key="1">
    <citation type="journal article" date="2012" name="J. Bacteriol.">
        <title>Genome Sequence of Galbibacter marinum Type Strain ck-I2-15.</title>
        <authorList>
            <person name="Lai Q."/>
            <person name="Li C."/>
            <person name="Shao Z."/>
        </authorList>
    </citation>
    <scope>NUCLEOTIDE SEQUENCE [LARGE SCALE GENOMIC DNA]</scope>
    <source>
        <strain evidence="3">ck-I2-15</strain>
    </source>
</reference>
<dbReference type="RefSeq" id="WP_008990438.1">
    <property type="nucleotide sequence ID" value="NZ_AMSG01000002.1"/>
</dbReference>
<protein>
    <submittedName>
        <fullName evidence="2">Uncharacterized protein</fullName>
    </submittedName>
</protein>
<keyword evidence="3" id="KW-1185">Reference proteome</keyword>
<evidence type="ECO:0000313" key="2">
    <source>
        <dbReference type="EMBL" id="EKF56419.1"/>
    </source>
</evidence>
<dbReference type="AlphaFoldDB" id="K2PYA6"/>